<organism evidence="3 4">
    <name type="scientific">Monoraphidium neglectum</name>
    <dbReference type="NCBI Taxonomy" id="145388"/>
    <lineage>
        <taxon>Eukaryota</taxon>
        <taxon>Viridiplantae</taxon>
        <taxon>Chlorophyta</taxon>
        <taxon>core chlorophytes</taxon>
        <taxon>Chlorophyceae</taxon>
        <taxon>CS clade</taxon>
        <taxon>Sphaeropleales</taxon>
        <taxon>Selenastraceae</taxon>
        <taxon>Monoraphidium</taxon>
    </lineage>
</organism>
<dbReference type="InterPro" id="IPR001214">
    <property type="entry name" value="SET_dom"/>
</dbReference>
<dbReference type="AlphaFoldDB" id="A0A0D2MDV1"/>
<protein>
    <recommendedName>
        <fullName evidence="2">SET domain-containing protein</fullName>
    </recommendedName>
</protein>
<dbReference type="PANTHER" id="PTHR13271:SF137">
    <property type="entry name" value="SET DOMAIN-CONTAINING PROTEIN"/>
    <property type="match status" value="1"/>
</dbReference>
<feature type="domain" description="SET" evidence="2">
    <location>
        <begin position="67"/>
        <end position="419"/>
    </location>
</feature>
<dbReference type="Pfam" id="PF00856">
    <property type="entry name" value="SET"/>
    <property type="match status" value="1"/>
</dbReference>
<dbReference type="Proteomes" id="UP000054498">
    <property type="component" value="Unassembled WGS sequence"/>
</dbReference>
<dbReference type="Gene3D" id="3.90.1410.10">
    <property type="entry name" value="set domain protein methyltransferase, domain 1"/>
    <property type="match status" value="1"/>
</dbReference>
<dbReference type="CDD" id="cd10527">
    <property type="entry name" value="SET_LSMT"/>
    <property type="match status" value="1"/>
</dbReference>
<dbReference type="InterPro" id="IPR046341">
    <property type="entry name" value="SET_dom_sf"/>
</dbReference>
<sequence length="549" mass="56016">MQCEASGWIQDEVEGITWPPPPSCLCNVDQAAAAATAPDGHAGPASGATGGTDPAARILACACAAPPRAHAGLTPGGYRGLIASQSISEGEEVLAVPIANALIVSEHPPQASGGGAAAAAALDEWTLTHALQLPPALTSFLQQSGAVWEARLAAWLLWLIQRRRRRRPAGGGGGSQLREAAVGAAACPGGAQDRVASNSGSSSGTSVGSSSSSGGSDNSGTDGDVIVVADLWDAYIDSLPGPDEMSTFYDYTADEADAWLALSAWRDRAAEQRAEAASIHDRWFAAAAAASPLAALGLSDCVETTAWALSLVRSRTFGRALGGVLGGGLPGQQVQAPPPQEGEEGGEDVADYELEADDEPVSLLMVPGIDLVNHSFDHNSRFEVAAPGGGGGAGGGGVRLVVRALRRISEGEEVTISYGQDKRNVTLFANYGFTVPGNPNDRIPLPPGCGPEISLSLLRQMERHITAFLHRCDAPGDAASAPRDALDPVAPAPQAPRTAREGAPEGAGRGGGHARRAAGAAAARERLRLIRERVAAAEAEAAAAGIIIA</sequence>
<dbReference type="EMBL" id="KK102011">
    <property type="protein sequence ID" value="KIY98941.1"/>
    <property type="molecule type" value="Genomic_DNA"/>
</dbReference>
<dbReference type="InterPro" id="IPR050600">
    <property type="entry name" value="SETD3_SETD6_MTase"/>
</dbReference>
<feature type="region of interest" description="Disordered" evidence="1">
    <location>
        <begin position="479"/>
        <end position="518"/>
    </location>
</feature>
<reference evidence="3 4" key="1">
    <citation type="journal article" date="2013" name="BMC Genomics">
        <title>Reconstruction of the lipid metabolism for the microalga Monoraphidium neglectum from its genome sequence reveals characteristics suitable for biofuel production.</title>
        <authorList>
            <person name="Bogen C."/>
            <person name="Al-Dilaimi A."/>
            <person name="Albersmeier A."/>
            <person name="Wichmann J."/>
            <person name="Grundmann M."/>
            <person name="Rupp O."/>
            <person name="Lauersen K.J."/>
            <person name="Blifernez-Klassen O."/>
            <person name="Kalinowski J."/>
            <person name="Goesmann A."/>
            <person name="Mussgnug J.H."/>
            <person name="Kruse O."/>
        </authorList>
    </citation>
    <scope>NUCLEOTIDE SEQUENCE [LARGE SCALE GENOMIC DNA]</scope>
    <source>
        <strain evidence="3 4">SAG 48.87</strain>
    </source>
</reference>
<evidence type="ECO:0000259" key="2">
    <source>
        <dbReference type="PROSITE" id="PS50280"/>
    </source>
</evidence>
<name>A0A0D2MDV1_9CHLO</name>
<evidence type="ECO:0000313" key="4">
    <source>
        <dbReference type="Proteomes" id="UP000054498"/>
    </source>
</evidence>
<gene>
    <name evidence="3" type="ORF">MNEG_9021</name>
</gene>
<dbReference type="SUPFAM" id="SSF82199">
    <property type="entry name" value="SET domain"/>
    <property type="match status" value="1"/>
</dbReference>
<dbReference type="RefSeq" id="XP_013897961.1">
    <property type="nucleotide sequence ID" value="XM_014042507.1"/>
</dbReference>
<evidence type="ECO:0000256" key="1">
    <source>
        <dbReference type="SAM" id="MobiDB-lite"/>
    </source>
</evidence>
<feature type="region of interest" description="Disordered" evidence="1">
    <location>
        <begin position="189"/>
        <end position="221"/>
    </location>
</feature>
<dbReference type="GO" id="GO:0016279">
    <property type="term" value="F:protein-lysine N-methyltransferase activity"/>
    <property type="evidence" value="ECO:0007669"/>
    <property type="project" value="TreeGrafter"/>
</dbReference>
<feature type="region of interest" description="Disordered" evidence="1">
    <location>
        <begin position="328"/>
        <end position="347"/>
    </location>
</feature>
<accession>A0A0D2MDV1</accession>
<evidence type="ECO:0000313" key="3">
    <source>
        <dbReference type="EMBL" id="KIY98941.1"/>
    </source>
</evidence>
<dbReference type="OrthoDB" id="341421at2759"/>
<proteinExistence type="predicted"/>
<dbReference type="PROSITE" id="PS50280">
    <property type="entry name" value="SET"/>
    <property type="match status" value="1"/>
</dbReference>
<dbReference type="KEGG" id="mng:MNEG_9021"/>
<keyword evidence="4" id="KW-1185">Reference proteome</keyword>
<dbReference type="PANTHER" id="PTHR13271">
    <property type="entry name" value="UNCHARACTERIZED PUTATIVE METHYLTRANSFERASE"/>
    <property type="match status" value="1"/>
</dbReference>
<dbReference type="GeneID" id="25741896"/>